<keyword evidence="1" id="KW-0479">Metal-binding</keyword>
<dbReference type="RefSeq" id="WP_205184442.1">
    <property type="nucleotide sequence ID" value="NZ_JAFBFC010000001.1"/>
</dbReference>
<evidence type="ECO:0000313" key="4">
    <source>
        <dbReference type="EMBL" id="MBM7702122.1"/>
    </source>
</evidence>
<proteinExistence type="predicted"/>
<dbReference type="InterPro" id="IPR006158">
    <property type="entry name" value="Cobalamin-bd"/>
</dbReference>
<dbReference type="InterPro" id="IPR036594">
    <property type="entry name" value="Meth_synthase_dom"/>
</dbReference>
<feature type="domain" description="B12-binding" evidence="3">
    <location>
        <begin position="94"/>
        <end position="221"/>
    </location>
</feature>
<dbReference type="Pfam" id="PF02607">
    <property type="entry name" value="B12-binding_2"/>
    <property type="match status" value="1"/>
</dbReference>
<sequence length="225" mass="26078">MRVAVKQLAELFLKGKVEESLTIMEQWIEKEVPSMEVYEELLTETMYHIGELWEENQITVADEHIASNVCKYIASNYVAAKKKSHLDQERLKVKNKAMFFCVDEEKHDLGIQMVSNIFKESNWDVRLLGASLPLEDALSFARKWQPDVIGMSVSIAYHLPSIINYTNELQQLSFKPTILVGGRLARIYNLKEYCTDNTLVFQNLKEVHNWINYIRDDEHGDASSF</sequence>
<dbReference type="Gene3D" id="1.10.1240.10">
    <property type="entry name" value="Methionine synthase domain"/>
    <property type="match status" value="1"/>
</dbReference>
<protein>
    <submittedName>
        <fullName evidence="4">Methanogenic corrinoid protein MtbC1</fullName>
    </submittedName>
</protein>
<evidence type="ECO:0000313" key="5">
    <source>
        <dbReference type="Proteomes" id="UP000809829"/>
    </source>
</evidence>
<gene>
    <name evidence="4" type="ORF">JOC83_000948</name>
</gene>
<dbReference type="SUPFAM" id="SSF52242">
    <property type="entry name" value="Cobalamin (vitamin B12)-binding domain"/>
    <property type="match status" value="1"/>
</dbReference>
<dbReference type="CDD" id="cd02065">
    <property type="entry name" value="B12-binding_like"/>
    <property type="match status" value="1"/>
</dbReference>
<comment type="caution">
    <text evidence="4">The sequence shown here is derived from an EMBL/GenBank/DDBJ whole genome shotgun (WGS) entry which is preliminary data.</text>
</comment>
<evidence type="ECO:0000256" key="1">
    <source>
        <dbReference type="ARBA" id="ARBA00022723"/>
    </source>
</evidence>
<dbReference type="PANTHER" id="PTHR45833:SF1">
    <property type="entry name" value="METHIONINE SYNTHASE"/>
    <property type="match status" value="1"/>
</dbReference>
<dbReference type="Proteomes" id="UP000809829">
    <property type="component" value="Unassembled WGS sequence"/>
</dbReference>
<dbReference type="EMBL" id="JAFBFC010000001">
    <property type="protein sequence ID" value="MBM7702122.1"/>
    <property type="molecule type" value="Genomic_DNA"/>
</dbReference>
<dbReference type="InterPro" id="IPR050554">
    <property type="entry name" value="Met_Synthase/Corrinoid"/>
</dbReference>
<name>A0ABS2QRQ2_9BACI</name>
<accession>A0ABS2QRQ2</accession>
<dbReference type="InterPro" id="IPR003759">
    <property type="entry name" value="Cbl-bd_cap"/>
</dbReference>
<evidence type="ECO:0000256" key="2">
    <source>
        <dbReference type="ARBA" id="ARBA00023285"/>
    </source>
</evidence>
<dbReference type="InterPro" id="IPR036724">
    <property type="entry name" value="Cobalamin-bd_sf"/>
</dbReference>
<dbReference type="Pfam" id="PF02310">
    <property type="entry name" value="B12-binding"/>
    <property type="match status" value="1"/>
</dbReference>
<keyword evidence="5" id="KW-1185">Reference proteome</keyword>
<organism evidence="4 5">
    <name type="scientific">Priestia iocasae</name>
    <dbReference type="NCBI Taxonomy" id="2291674"/>
    <lineage>
        <taxon>Bacteria</taxon>
        <taxon>Bacillati</taxon>
        <taxon>Bacillota</taxon>
        <taxon>Bacilli</taxon>
        <taxon>Bacillales</taxon>
        <taxon>Bacillaceae</taxon>
        <taxon>Priestia</taxon>
    </lineage>
</organism>
<dbReference type="PROSITE" id="PS51332">
    <property type="entry name" value="B12_BINDING"/>
    <property type="match status" value="1"/>
</dbReference>
<dbReference type="SUPFAM" id="SSF47644">
    <property type="entry name" value="Methionine synthase domain"/>
    <property type="match status" value="1"/>
</dbReference>
<keyword evidence="2" id="KW-0170">Cobalt</keyword>
<dbReference type="PANTHER" id="PTHR45833">
    <property type="entry name" value="METHIONINE SYNTHASE"/>
    <property type="match status" value="1"/>
</dbReference>
<dbReference type="Gene3D" id="3.40.50.280">
    <property type="entry name" value="Cobalamin-binding domain"/>
    <property type="match status" value="1"/>
</dbReference>
<evidence type="ECO:0000259" key="3">
    <source>
        <dbReference type="PROSITE" id="PS51332"/>
    </source>
</evidence>
<reference evidence="4 5" key="1">
    <citation type="submission" date="2021-01" db="EMBL/GenBank/DDBJ databases">
        <title>Genomic Encyclopedia of Type Strains, Phase IV (KMG-IV): sequencing the most valuable type-strain genomes for metagenomic binning, comparative biology and taxonomic classification.</title>
        <authorList>
            <person name="Goeker M."/>
        </authorList>
    </citation>
    <scope>NUCLEOTIDE SEQUENCE [LARGE SCALE GENOMIC DNA]</scope>
    <source>
        <strain evidence="4 5">DSM 104297</strain>
    </source>
</reference>